<organism evidence="1 2">
    <name type="scientific">Amycolatopsis coloradensis</name>
    <dbReference type="NCBI Taxonomy" id="76021"/>
    <lineage>
        <taxon>Bacteria</taxon>
        <taxon>Bacillati</taxon>
        <taxon>Actinomycetota</taxon>
        <taxon>Actinomycetes</taxon>
        <taxon>Pseudonocardiales</taxon>
        <taxon>Pseudonocardiaceae</taxon>
        <taxon>Amycolatopsis</taxon>
    </lineage>
</organism>
<evidence type="ECO:0000313" key="1">
    <source>
        <dbReference type="EMBL" id="OLZ44104.1"/>
    </source>
</evidence>
<sequence>MTKTYDRRAFAVAYLEAQPDYSHPFIDDEAEYNALFAHREQLLKGLESLYGLELTDAGVSDRTDGSVLFMLFRSTARNHLAVKASGFLEGGLLIKVLERSGQGEPVFKSMERSIDLRERLWESYVDTMELLLGILLGDRADAVFTAADLREIGVDDTEPRAS</sequence>
<dbReference type="Proteomes" id="UP000187486">
    <property type="component" value="Unassembled WGS sequence"/>
</dbReference>
<dbReference type="OrthoDB" id="3690699at2"/>
<protein>
    <submittedName>
        <fullName evidence="1">Uncharacterized protein</fullName>
    </submittedName>
</protein>
<dbReference type="STRING" id="76021.BS329_37365"/>
<reference evidence="1 2" key="1">
    <citation type="submission" date="2016-01" db="EMBL/GenBank/DDBJ databases">
        <title>Amycolatopsis coloradensis genome sequencing and assembly.</title>
        <authorList>
            <person name="Mayilraj S."/>
        </authorList>
    </citation>
    <scope>NUCLEOTIDE SEQUENCE [LARGE SCALE GENOMIC DNA]</scope>
    <source>
        <strain evidence="1 2">DSM 44225</strain>
    </source>
</reference>
<name>A0A1R0KFF2_9PSEU</name>
<dbReference type="RefSeq" id="WP_076167772.1">
    <property type="nucleotide sequence ID" value="NZ_JBEZVB010000021.1"/>
</dbReference>
<dbReference type="EMBL" id="MQUQ01000028">
    <property type="protein sequence ID" value="OLZ44104.1"/>
    <property type="molecule type" value="Genomic_DNA"/>
</dbReference>
<keyword evidence="2" id="KW-1185">Reference proteome</keyword>
<accession>A0A1R0KFF2</accession>
<gene>
    <name evidence="1" type="ORF">BS329_37365</name>
</gene>
<comment type="caution">
    <text evidence="1">The sequence shown here is derived from an EMBL/GenBank/DDBJ whole genome shotgun (WGS) entry which is preliminary data.</text>
</comment>
<evidence type="ECO:0000313" key="2">
    <source>
        <dbReference type="Proteomes" id="UP000187486"/>
    </source>
</evidence>
<dbReference type="AlphaFoldDB" id="A0A1R0KFF2"/>
<proteinExistence type="predicted"/>